<dbReference type="Proteomes" id="UP000435112">
    <property type="component" value="Unassembled WGS sequence"/>
</dbReference>
<comment type="caution">
    <text evidence="1">The sequence shown here is derived from an EMBL/GenBank/DDBJ whole genome shotgun (WGS) entry which is preliminary data.</text>
</comment>
<reference evidence="1 2" key="1">
    <citation type="submission" date="2018-09" db="EMBL/GenBank/DDBJ databases">
        <title>Genomic investigation of the strawberry pathogen Phytophthora fragariae indicates pathogenicity is determined by transcriptional variation in three key races.</title>
        <authorList>
            <person name="Adams T.M."/>
            <person name="Armitage A.D."/>
            <person name="Sobczyk M.K."/>
            <person name="Bates H.J."/>
            <person name="Dunwell J.M."/>
            <person name="Nellist C.F."/>
            <person name="Harrison R.J."/>
        </authorList>
    </citation>
    <scope>NUCLEOTIDE SEQUENCE [LARGE SCALE GENOMIC DNA]</scope>
    <source>
        <strain evidence="1 2">SCRP324</strain>
    </source>
</reference>
<gene>
    <name evidence="1" type="ORF">PR002_g32556</name>
</gene>
<sequence>MPVSPSSAVTDTSTGVTVLPSSCLLRTMRTIATRAPPAVLHVRNGITTFRPVRLYRTSLLLKSLVAPWLLMKSTPIRNSSVHPSTMHASMEITSSNTVVISNLHTPTTSSRKSPIPST</sequence>
<proteinExistence type="predicted"/>
<dbReference type="AlphaFoldDB" id="A0A6A3G2Y9"/>
<organism evidence="1 2">
    <name type="scientific">Phytophthora rubi</name>
    <dbReference type="NCBI Taxonomy" id="129364"/>
    <lineage>
        <taxon>Eukaryota</taxon>
        <taxon>Sar</taxon>
        <taxon>Stramenopiles</taxon>
        <taxon>Oomycota</taxon>
        <taxon>Peronosporomycetes</taxon>
        <taxon>Peronosporales</taxon>
        <taxon>Peronosporaceae</taxon>
        <taxon>Phytophthora</taxon>
    </lineage>
</organism>
<name>A0A6A3G2Y9_9STRA</name>
<dbReference type="EMBL" id="QXFU01011112">
    <property type="protein sequence ID" value="KAE8952864.1"/>
    <property type="molecule type" value="Genomic_DNA"/>
</dbReference>
<protein>
    <submittedName>
        <fullName evidence="1">Uncharacterized protein</fullName>
    </submittedName>
</protein>
<evidence type="ECO:0000313" key="1">
    <source>
        <dbReference type="EMBL" id="KAE8952864.1"/>
    </source>
</evidence>
<evidence type="ECO:0000313" key="2">
    <source>
        <dbReference type="Proteomes" id="UP000435112"/>
    </source>
</evidence>
<accession>A0A6A3G2Y9</accession>